<proteinExistence type="inferred from homology"/>
<dbReference type="SUPFAM" id="SSF48652">
    <property type="entry name" value="Tetraspanin"/>
    <property type="match status" value="1"/>
</dbReference>
<keyword evidence="3 6" id="KW-0812">Transmembrane</keyword>
<evidence type="ECO:0000256" key="2">
    <source>
        <dbReference type="ARBA" id="ARBA00006840"/>
    </source>
</evidence>
<organism evidence="8 9">
    <name type="scientific">Clavelina lepadiformis</name>
    <name type="common">Light-bulb sea squirt</name>
    <name type="synonym">Ascidia lepadiformis</name>
    <dbReference type="NCBI Taxonomy" id="159417"/>
    <lineage>
        <taxon>Eukaryota</taxon>
        <taxon>Metazoa</taxon>
        <taxon>Chordata</taxon>
        <taxon>Tunicata</taxon>
        <taxon>Ascidiacea</taxon>
        <taxon>Aplousobranchia</taxon>
        <taxon>Clavelinidae</taxon>
        <taxon>Clavelina</taxon>
    </lineage>
</organism>
<dbReference type="InterPro" id="IPR008952">
    <property type="entry name" value="Tetraspanin_EC2_sf"/>
</dbReference>
<comment type="similarity">
    <text evidence="2 6">Belongs to the tetraspanin (TM4SF) family.</text>
</comment>
<accession>A0ABP0GH81</accession>
<dbReference type="EMBL" id="CAWYQH010000119">
    <property type="protein sequence ID" value="CAK8691121.1"/>
    <property type="molecule type" value="Genomic_DNA"/>
</dbReference>
<dbReference type="Pfam" id="PF00335">
    <property type="entry name" value="Tetraspanin"/>
    <property type="match status" value="1"/>
</dbReference>
<feature type="transmembrane region" description="Helical" evidence="6">
    <location>
        <begin position="82"/>
        <end position="102"/>
    </location>
</feature>
<feature type="region of interest" description="Disordered" evidence="7">
    <location>
        <begin position="215"/>
        <end position="246"/>
    </location>
</feature>
<feature type="compositionally biased region" description="Polar residues" evidence="7">
    <location>
        <begin position="237"/>
        <end position="246"/>
    </location>
</feature>
<dbReference type="InterPro" id="IPR018499">
    <property type="entry name" value="Tetraspanin/Peripherin"/>
</dbReference>
<evidence type="ECO:0000256" key="3">
    <source>
        <dbReference type="ARBA" id="ARBA00022692"/>
    </source>
</evidence>
<protein>
    <recommendedName>
        <fullName evidence="6">Tetraspanin</fullName>
    </recommendedName>
</protein>
<evidence type="ECO:0000313" key="9">
    <source>
        <dbReference type="Proteomes" id="UP001642483"/>
    </source>
</evidence>
<evidence type="ECO:0000256" key="1">
    <source>
        <dbReference type="ARBA" id="ARBA00004141"/>
    </source>
</evidence>
<feature type="transmembrane region" description="Helical" evidence="6">
    <location>
        <begin position="7"/>
        <end position="27"/>
    </location>
</feature>
<keyword evidence="4 6" id="KW-1133">Transmembrane helix</keyword>
<feature type="transmembrane region" description="Helical" evidence="6">
    <location>
        <begin position="47"/>
        <end position="70"/>
    </location>
</feature>
<reference evidence="8 9" key="1">
    <citation type="submission" date="2024-02" db="EMBL/GenBank/DDBJ databases">
        <authorList>
            <person name="Daric V."/>
            <person name="Darras S."/>
        </authorList>
    </citation>
    <scope>NUCLEOTIDE SEQUENCE [LARGE SCALE GENOMIC DNA]</scope>
</reference>
<dbReference type="InterPro" id="IPR000301">
    <property type="entry name" value="Tetraspanin_animals"/>
</dbReference>
<keyword evidence="9" id="KW-1185">Reference proteome</keyword>
<dbReference type="Gene3D" id="1.10.1450.10">
    <property type="entry name" value="Tetraspanin"/>
    <property type="match status" value="1"/>
</dbReference>
<keyword evidence="5 6" id="KW-0472">Membrane</keyword>
<dbReference type="Proteomes" id="UP001642483">
    <property type="component" value="Unassembled WGS sequence"/>
</dbReference>
<evidence type="ECO:0000256" key="4">
    <source>
        <dbReference type="ARBA" id="ARBA00022989"/>
    </source>
</evidence>
<evidence type="ECO:0000313" key="8">
    <source>
        <dbReference type="EMBL" id="CAK8691121.1"/>
    </source>
</evidence>
<dbReference type="PRINTS" id="PR00259">
    <property type="entry name" value="TMFOUR"/>
</dbReference>
<dbReference type="PANTHER" id="PTHR19282:SF534">
    <property type="entry name" value="TETRASPANIN FAMILY-RELATED"/>
    <property type="match status" value="1"/>
</dbReference>
<dbReference type="PANTHER" id="PTHR19282">
    <property type="entry name" value="TETRASPANIN"/>
    <property type="match status" value="1"/>
</dbReference>
<dbReference type="PIRSF" id="PIRSF002419">
    <property type="entry name" value="Tetraspanin"/>
    <property type="match status" value="1"/>
</dbReference>
<name>A0ABP0GH81_CLALP</name>
<evidence type="ECO:0000256" key="6">
    <source>
        <dbReference type="RuleBase" id="RU361218"/>
    </source>
</evidence>
<evidence type="ECO:0000256" key="7">
    <source>
        <dbReference type="SAM" id="MobiDB-lite"/>
    </source>
</evidence>
<feature type="compositionally biased region" description="Basic and acidic residues" evidence="7">
    <location>
        <begin position="217"/>
        <end position="230"/>
    </location>
</feature>
<evidence type="ECO:0000256" key="5">
    <source>
        <dbReference type="ARBA" id="ARBA00023136"/>
    </source>
</evidence>
<feature type="transmembrane region" description="Helical" evidence="6">
    <location>
        <begin position="175"/>
        <end position="195"/>
    </location>
</feature>
<comment type="caution">
    <text evidence="8">The sequence shown here is derived from an EMBL/GenBank/DDBJ whole genome shotgun (WGS) entry which is preliminary data.</text>
</comment>
<comment type="subcellular location">
    <subcellularLocation>
        <location evidence="1 6">Membrane</location>
        <topology evidence="1 6">Multi-pass membrane protein</topology>
    </subcellularLocation>
</comment>
<sequence length="246" mass="26382">MVSVVRYLFMVINILYVFFGAVLAAFASWLRSASPIREVLNANSTSLIVIGFILGAGILLMIIGVCGALGNVHRSKPIMGTYVAIAGSLLIIEITLVAYTVANKQAITDQAATTWTSISDSLKFLIQDRFSCCGYTSYTEWSGVYDNSCLSDVATSTPWTTGCYIAVITWLDQDAVMLGGIVGGIMALTVCQLILSSKLLYDIVKSEKSGVPLANTEYDRTTTPPKKDKAQLIGPSADTSQASSNF</sequence>
<gene>
    <name evidence="8" type="ORF">CVLEPA_LOCUS23713</name>
</gene>